<dbReference type="EMBL" id="SNRW01022100">
    <property type="protein sequence ID" value="KAA6364073.1"/>
    <property type="molecule type" value="Genomic_DNA"/>
</dbReference>
<comment type="caution">
    <text evidence="1">The sequence shown here is derived from an EMBL/GenBank/DDBJ whole genome shotgun (WGS) entry which is preliminary data.</text>
</comment>
<dbReference type="AlphaFoldDB" id="A0A5J4U1E2"/>
<evidence type="ECO:0000313" key="1">
    <source>
        <dbReference type="EMBL" id="KAA6364073.1"/>
    </source>
</evidence>
<accession>A0A5J4U1E2</accession>
<protein>
    <submittedName>
        <fullName evidence="1">Uncharacterized protein</fullName>
    </submittedName>
</protein>
<evidence type="ECO:0000313" key="2">
    <source>
        <dbReference type="Proteomes" id="UP000324800"/>
    </source>
</evidence>
<dbReference type="Proteomes" id="UP000324800">
    <property type="component" value="Unassembled WGS sequence"/>
</dbReference>
<sequence>MIFFVWVKRHREHFQQNPAKFILLFQTENWKQADQRYISTRHERLVQTLKVQNETANSIKHAYSTELAIQGFDARTITVFTHHISDLKIDKEYYIFAVIREQDSIGSALVKNHGKKQATQIISKQTGGARVSEVDVVQQSPLGYELFLSPQKNLASPLSLPSFRPNPSLKLSLLLITRVQISRNHKYRRMIKTWNHKKKLKIQIRQ</sequence>
<gene>
    <name evidence="1" type="ORF">EZS28_040401</name>
</gene>
<organism evidence="1 2">
    <name type="scientific">Streblomastix strix</name>
    <dbReference type="NCBI Taxonomy" id="222440"/>
    <lineage>
        <taxon>Eukaryota</taxon>
        <taxon>Metamonada</taxon>
        <taxon>Preaxostyla</taxon>
        <taxon>Oxymonadida</taxon>
        <taxon>Streblomastigidae</taxon>
        <taxon>Streblomastix</taxon>
    </lineage>
</organism>
<name>A0A5J4U1E2_9EUKA</name>
<reference evidence="1 2" key="1">
    <citation type="submission" date="2019-03" db="EMBL/GenBank/DDBJ databases">
        <title>Single cell metagenomics reveals metabolic interactions within the superorganism composed of flagellate Streblomastix strix and complex community of Bacteroidetes bacteria on its surface.</title>
        <authorList>
            <person name="Treitli S.C."/>
            <person name="Kolisko M."/>
            <person name="Husnik F."/>
            <person name="Keeling P."/>
            <person name="Hampl V."/>
        </authorList>
    </citation>
    <scope>NUCLEOTIDE SEQUENCE [LARGE SCALE GENOMIC DNA]</scope>
    <source>
        <strain evidence="1">ST1C</strain>
    </source>
</reference>
<proteinExistence type="predicted"/>